<organism evidence="10">
    <name type="scientific">Thelazia callipaeda</name>
    <name type="common">Oriental eyeworm</name>
    <name type="synonym">Parasitic nematode</name>
    <dbReference type="NCBI Taxonomy" id="103827"/>
    <lineage>
        <taxon>Eukaryota</taxon>
        <taxon>Metazoa</taxon>
        <taxon>Ecdysozoa</taxon>
        <taxon>Nematoda</taxon>
        <taxon>Chromadorea</taxon>
        <taxon>Rhabditida</taxon>
        <taxon>Spirurina</taxon>
        <taxon>Spiruromorpha</taxon>
        <taxon>Thelazioidea</taxon>
        <taxon>Thelaziidae</taxon>
        <taxon>Thelazia</taxon>
    </lineage>
</organism>
<name>A0A0N5CNF2_THECL</name>
<dbReference type="InterPro" id="IPR016090">
    <property type="entry name" value="PLA2-like_dom"/>
</dbReference>
<sequence length="167" mass="19038">MELNLRVLVICLFYLVAVETKIKLKALWNLEGMSICRLRYSAIVYVNYGCWCGMGGSGKPIDGIDRAVENGLCYDTAEEYVLPYDWMCNGTKPLCLTNGVSECSKALCDCDSRVVKCWNRFDRPVIRAKCMQKYGKNNNNHSRPSSHYSSILDKLLNMLKRFISNPK</sequence>
<evidence type="ECO:0000256" key="5">
    <source>
        <dbReference type="RuleBase" id="RU003654"/>
    </source>
</evidence>
<evidence type="ECO:0000259" key="7">
    <source>
        <dbReference type="SMART" id="SM00085"/>
    </source>
</evidence>
<keyword evidence="3 6" id="KW-0106">Calcium</keyword>
<comment type="cofactor">
    <cofactor evidence="3">
        <name>Ca(2+)</name>
        <dbReference type="ChEBI" id="CHEBI:29108"/>
    </cofactor>
    <text evidence="3">Binds 1 Ca(2+) ion per subunit.</text>
</comment>
<dbReference type="SUPFAM" id="SSF48619">
    <property type="entry name" value="Phospholipase A2, PLA2"/>
    <property type="match status" value="1"/>
</dbReference>
<reference evidence="8 9" key="2">
    <citation type="submission" date="2018-11" db="EMBL/GenBank/DDBJ databases">
        <authorList>
            <consortium name="Pathogen Informatics"/>
        </authorList>
    </citation>
    <scope>NUCLEOTIDE SEQUENCE [LARGE SCALE GENOMIC DNA]</scope>
</reference>
<keyword evidence="6" id="KW-0732">Signal</keyword>
<dbReference type="WBParaSite" id="TCLT_0000170901-mRNA-1">
    <property type="protein sequence ID" value="TCLT_0000170901-mRNA-1"/>
    <property type="gene ID" value="TCLT_0000170901"/>
</dbReference>
<keyword evidence="2 6" id="KW-0964">Secreted</keyword>
<evidence type="ECO:0000313" key="9">
    <source>
        <dbReference type="Proteomes" id="UP000276776"/>
    </source>
</evidence>
<evidence type="ECO:0000313" key="10">
    <source>
        <dbReference type="WBParaSite" id="TCLT_0000170901-mRNA-1"/>
    </source>
</evidence>
<feature type="signal peptide" evidence="6">
    <location>
        <begin position="1"/>
        <end position="20"/>
    </location>
</feature>
<dbReference type="SMART" id="SM00085">
    <property type="entry name" value="PA2c"/>
    <property type="match status" value="1"/>
</dbReference>
<dbReference type="GO" id="GO:0016042">
    <property type="term" value="P:lipid catabolic process"/>
    <property type="evidence" value="ECO:0007669"/>
    <property type="project" value="InterPro"/>
</dbReference>
<comment type="subcellular location">
    <subcellularLocation>
        <location evidence="1 6">Secreted</location>
    </subcellularLocation>
</comment>
<dbReference type="GO" id="GO:0005576">
    <property type="term" value="C:extracellular region"/>
    <property type="evidence" value="ECO:0007669"/>
    <property type="project" value="UniProtKB-SubCell"/>
</dbReference>
<keyword evidence="3" id="KW-0479">Metal-binding</keyword>
<gene>
    <name evidence="8" type="ORF">TCLT_LOCUS1710</name>
</gene>
<dbReference type="InterPro" id="IPR001211">
    <property type="entry name" value="PLA2"/>
</dbReference>
<feature type="chain" id="PRO_5043073292" description="Phospholipase A2" evidence="6">
    <location>
        <begin position="21"/>
        <end position="167"/>
    </location>
</feature>
<evidence type="ECO:0000256" key="3">
    <source>
        <dbReference type="PIRSR" id="PIRSR601211-2"/>
    </source>
</evidence>
<protein>
    <recommendedName>
        <fullName evidence="6">Phospholipase A2</fullName>
        <ecNumber evidence="6">3.1.1.4</ecNumber>
    </recommendedName>
</protein>
<dbReference type="InterPro" id="IPR036444">
    <property type="entry name" value="PLipase_A2_dom_sf"/>
</dbReference>
<reference evidence="10" key="1">
    <citation type="submission" date="2017-02" db="UniProtKB">
        <authorList>
            <consortium name="WormBaseParasite"/>
        </authorList>
    </citation>
    <scope>IDENTIFICATION</scope>
</reference>
<feature type="binding site" evidence="3">
    <location>
        <position position="55"/>
    </location>
    <ligand>
        <name>Ca(2+)</name>
        <dbReference type="ChEBI" id="CHEBI:29108"/>
    </ligand>
</feature>
<dbReference type="STRING" id="103827.A0A0N5CNF2"/>
<dbReference type="Gene3D" id="1.20.90.10">
    <property type="entry name" value="Phospholipase A2 domain"/>
    <property type="match status" value="1"/>
</dbReference>
<evidence type="ECO:0000256" key="2">
    <source>
        <dbReference type="ARBA" id="ARBA00022525"/>
    </source>
</evidence>
<feature type="domain" description="Phospholipase A2-like central" evidence="7">
    <location>
        <begin position="26"/>
        <end position="139"/>
    </location>
</feature>
<feature type="binding site" evidence="3">
    <location>
        <position position="53"/>
    </location>
    <ligand>
        <name>Ca(2+)</name>
        <dbReference type="ChEBI" id="CHEBI:29108"/>
    </ligand>
</feature>
<feature type="disulfide bond" evidence="4">
    <location>
        <begin position="73"/>
        <end position="110"/>
    </location>
</feature>
<keyword evidence="6" id="KW-0443">Lipid metabolism</keyword>
<comment type="catalytic activity">
    <reaction evidence="6">
        <text>a 1,2-diacyl-sn-glycero-3-phosphocholine + H2O = a 1-acyl-sn-glycero-3-phosphocholine + a fatty acid + H(+)</text>
        <dbReference type="Rhea" id="RHEA:15801"/>
        <dbReference type="ChEBI" id="CHEBI:15377"/>
        <dbReference type="ChEBI" id="CHEBI:15378"/>
        <dbReference type="ChEBI" id="CHEBI:28868"/>
        <dbReference type="ChEBI" id="CHEBI:57643"/>
        <dbReference type="ChEBI" id="CHEBI:58168"/>
        <dbReference type="EC" id="3.1.1.4"/>
    </reaction>
</comment>
<evidence type="ECO:0000313" key="8">
    <source>
        <dbReference type="EMBL" id="VDM97296.1"/>
    </source>
</evidence>
<dbReference type="GO" id="GO:0004623">
    <property type="term" value="F:phospholipase A2 activity"/>
    <property type="evidence" value="ECO:0007669"/>
    <property type="project" value="UniProtKB-EC"/>
</dbReference>
<dbReference type="AlphaFoldDB" id="A0A0N5CNF2"/>
<dbReference type="EC" id="3.1.1.4" evidence="6"/>
<keyword evidence="4" id="KW-1015">Disulfide bond</keyword>
<feature type="disulfide bond" evidence="4">
    <location>
        <begin position="95"/>
        <end position="108"/>
    </location>
</feature>
<evidence type="ECO:0000256" key="4">
    <source>
        <dbReference type="PIRSR" id="PIRSR601211-3"/>
    </source>
</evidence>
<dbReference type="Pfam" id="PF00068">
    <property type="entry name" value="Phospholip_A2_1"/>
    <property type="match status" value="1"/>
</dbReference>
<dbReference type="Proteomes" id="UP000276776">
    <property type="component" value="Unassembled WGS sequence"/>
</dbReference>
<dbReference type="PRINTS" id="PR00389">
    <property type="entry name" value="PHPHLIPASEA2"/>
</dbReference>
<dbReference type="GO" id="GO:0050482">
    <property type="term" value="P:arachidonate secretion"/>
    <property type="evidence" value="ECO:0007669"/>
    <property type="project" value="InterPro"/>
</dbReference>
<proteinExistence type="inferred from homology"/>
<evidence type="ECO:0000256" key="6">
    <source>
        <dbReference type="RuleBase" id="RU361236"/>
    </source>
</evidence>
<dbReference type="EMBL" id="UYYF01000248">
    <property type="protein sequence ID" value="VDM97296.1"/>
    <property type="molecule type" value="Genomic_DNA"/>
</dbReference>
<dbReference type="OrthoDB" id="5839847at2759"/>
<dbReference type="PANTHER" id="PTHR11716:SF107">
    <property type="entry name" value="PHOSPHOLIPASE A2"/>
    <property type="match status" value="1"/>
</dbReference>
<dbReference type="CDD" id="cd00125">
    <property type="entry name" value="PLA2c"/>
    <property type="match status" value="1"/>
</dbReference>
<comment type="similarity">
    <text evidence="5">Belongs to the phospholipase A2 family.</text>
</comment>
<keyword evidence="6" id="KW-0378">Hydrolase</keyword>
<dbReference type="GO" id="GO:0005509">
    <property type="term" value="F:calcium ion binding"/>
    <property type="evidence" value="ECO:0007669"/>
    <property type="project" value="InterPro"/>
</dbReference>
<accession>A0A0N5CNF2</accession>
<dbReference type="GO" id="GO:0006644">
    <property type="term" value="P:phospholipid metabolic process"/>
    <property type="evidence" value="ECO:0007669"/>
    <property type="project" value="InterPro"/>
</dbReference>
<evidence type="ECO:0000256" key="1">
    <source>
        <dbReference type="ARBA" id="ARBA00004613"/>
    </source>
</evidence>
<dbReference type="PANTHER" id="PTHR11716">
    <property type="entry name" value="PHOSPHOLIPASE A2 FAMILY MEMBER"/>
    <property type="match status" value="1"/>
</dbReference>
<keyword evidence="9" id="KW-1185">Reference proteome</keyword>